<evidence type="ECO:0000256" key="1">
    <source>
        <dbReference type="SAM" id="MobiDB-lite"/>
    </source>
</evidence>
<feature type="region of interest" description="Disordered" evidence="1">
    <location>
        <begin position="157"/>
        <end position="350"/>
    </location>
</feature>
<feature type="compositionally biased region" description="Basic and acidic residues" evidence="1">
    <location>
        <begin position="47"/>
        <end position="87"/>
    </location>
</feature>
<accession>A0A1C1CHE0</accession>
<comment type="caution">
    <text evidence="2">The sequence shown here is derived from an EMBL/GenBank/DDBJ whole genome shotgun (WGS) entry which is preliminary data.</text>
</comment>
<feature type="compositionally biased region" description="Polar residues" evidence="1">
    <location>
        <begin position="389"/>
        <end position="400"/>
    </location>
</feature>
<feature type="compositionally biased region" description="Polar residues" evidence="1">
    <location>
        <begin position="243"/>
        <end position="273"/>
    </location>
</feature>
<dbReference type="Proteomes" id="UP000094526">
    <property type="component" value="Unassembled WGS sequence"/>
</dbReference>
<evidence type="ECO:0000313" key="2">
    <source>
        <dbReference type="EMBL" id="OCT47930.1"/>
    </source>
</evidence>
<feature type="region of interest" description="Disordered" evidence="1">
    <location>
        <begin position="1"/>
        <end position="113"/>
    </location>
</feature>
<dbReference type="AlphaFoldDB" id="A0A1C1CHE0"/>
<dbReference type="VEuPathDB" id="FungiDB:G647_08097"/>
<proteinExistence type="predicted"/>
<dbReference type="eggNOG" id="ENOG502SUCZ">
    <property type="taxonomic scope" value="Eukaryota"/>
</dbReference>
<sequence>MSTSESGARRDDEQHVQSNASTRRDLSPLQAMKSPSSRPPSSSVMAERVDLVRNAHHGAEHSQERPRLTIRQLREAAQKETLAKELAKASQKAPGSQIKEAAAAATAPQKKKQSIFGGLFQVREPTSVALNQVAAQMIAQHGSTSATKVPNVRLEKMPDFVPKVNSKWDGIPESVKRREKKEKEKEKQNAKAESFFSADSKAGDSSERRRRNSRNSSSTTGSSFGGFANSSGSQSGSSRTRFYAQSFNSSGDLVSQQRTDASVFSRSPTSQPVGDSIPEEPFQLRHQQSSAGMGHHPGLRNDIGLDTPKSFATTRSQAIRPRSTKSCASDTSGPPRPSAMDKSLKHQRNPADEALAWESIDWAQAAKSYAAPIVRSISQQAASPASSQDRSLATTSQQQAPGLRPGINELSLHAVLSEGPDEAGLSVVRKKISHTRITDSHAFLAGEAQELVLVEERSGYHKAGSFPADRASAPATVDGGRPRVQQDLEKRPDSSRERLGLRASMLVADEITAWEKPEPAQLPPPSPKPEHQAPNTPKRFHKSFGKLGK</sequence>
<feature type="compositionally biased region" description="Basic and acidic residues" evidence="1">
    <location>
        <begin position="480"/>
        <end position="500"/>
    </location>
</feature>
<dbReference type="EMBL" id="LGRB01000012">
    <property type="protein sequence ID" value="OCT47930.1"/>
    <property type="molecule type" value="Genomic_DNA"/>
</dbReference>
<evidence type="ECO:0000313" key="3">
    <source>
        <dbReference type="Proteomes" id="UP000094526"/>
    </source>
</evidence>
<feature type="region of interest" description="Disordered" evidence="1">
    <location>
        <begin position="380"/>
        <end position="404"/>
    </location>
</feature>
<feature type="compositionally biased region" description="Low complexity" evidence="1">
    <location>
        <begin position="34"/>
        <end position="43"/>
    </location>
</feature>
<organism evidence="2 3">
    <name type="scientific">Cladophialophora carrionii</name>
    <dbReference type="NCBI Taxonomy" id="86049"/>
    <lineage>
        <taxon>Eukaryota</taxon>
        <taxon>Fungi</taxon>
        <taxon>Dikarya</taxon>
        <taxon>Ascomycota</taxon>
        <taxon>Pezizomycotina</taxon>
        <taxon>Eurotiomycetes</taxon>
        <taxon>Chaetothyriomycetidae</taxon>
        <taxon>Chaetothyriales</taxon>
        <taxon>Herpotrichiellaceae</taxon>
        <taxon>Cladophialophora</taxon>
    </lineage>
</organism>
<dbReference type="VEuPathDB" id="FungiDB:CLCR_04033"/>
<feature type="compositionally biased region" description="Basic residues" evidence="1">
    <location>
        <begin position="538"/>
        <end position="549"/>
    </location>
</feature>
<feature type="compositionally biased region" description="Basic and acidic residues" evidence="1">
    <location>
        <begin position="181"/>
        <end position="190"/>
    </location>
</feature>
<dbReference type="OrthoDB" id="4117770at2759"/>
<gene>
    <name evidence="2" type="ORF">CLCR_04033</name>
</gene>
<reference evidence="3" key="1">
    <citation type="submission" date="2015-07" db="EMBL/GenBank/DDBJ databases">
        <authorList>
            <person name="Teixeira M.M."/>
            <person name="Souza R.C."/>
            <person name="Almeida L.G."/>
            <person name="Vicente V.A."/>
            <person name="de Hoog S."/>
            <person name="Bocca A.L."/>
            <person name="de Almeida S.R."/>
            <person name="Vasconcelos A.T."/>
            <person name="Felipe M.S."/>
        </authorList>
    </citation>
    <scope>NUCLEOTIDE SEQUENCE [LARGE SCALE GENOMIC DNA]</scope>
    <source>
        <strain evidence="3">KSF</strain>
    </source>
</reference>
<protein>
    <submittedName>
        <fullName evidence="2">Uncharacterized protein</fullName>
    </submittedName>
</protein>
<name>A0A1C1CHE0_9EURO</name>
<keyword evidence="3" id="KW-1185">Reference proteome</keyword>
<feature type="region of interest" description="Disordered" evidence="1">
    <location>
        <begin position="462"/>
        <end position="549"/>
    </location>
</feature>
<feature type="compositionally biased region" description="Low complexity" evidence="1">
    <location>
        <begin position="214"/>
        <end position="242"/>
    </location>
</feature>